<keyword evidence="7" id="KW-0539">Nucleus</keyword>
<comment type="caution">
    <text evidence="9">The sequence shown here is derived from an EMBL/GenBank/DDBJ whole genome shotgun (WGS) entry which is preliminary data.</text>
</comment>
<feature type="non-terminal residue" evidence="9">
    <location>
        <position position="1"/>
    </location>
</feature>
<dbReference type="InterPro" id="IPR001138">
    <property type="entry name" value="Zn2Cys6_DnaBD"/>
</dbReference>
<dbReference type="Gene3D" id="4.10.240.10">
    <property type="entry name" value="Zn(2)-C6 fungal-type DNA-binding domain"/>
    <property type="match status" value="1"/>
</dbReference>
<evidence type="ECO:0000256" key="3">
    <source>
        <dbReference type="ARBA" id="ARBA00022833"/>
    </source>
</evidence>
<evidence type="ECO:0000313" key="9">
    <source>
        <dbReference type="EMBL" id="KAL3420025.1"/>
    </source>
</evidence>
<feature type="domain" description="Xylanolytic transcriptional activator regulatory" evidence="8">
    <location>
        <begin position="279"/>
        <end position="356"/>
    </location>
</feature>
<dbReference type="CDD" id="cd00067">
    <property type="entry name" value="GAL4"/>
    <property type="match status" value="1"/>
</dbReference>
<evidence type="ECO:0000256" key="5">
    <source>
        <dbReference type="ARBA" id="ARBA00023125"/>
    </source>
</evidence>
<keyword evidence="5" id="KW-0238">DNA-binding</keyword>
<name>A0ABR4P9N5_9HELO</name>
<keyword evidence="3" id="KW-0862">Zinc</keyword>
<keyword evidence="10" id="KW-1185">Reference proteome</keyword>
<dbReference type="InterPro" id="IPR051615">
    <property type="entry name" value="Transcr_Regulatory_Elem"/>
</dbReference>
<evidence type="ECO:0000259" key="8">
    <source>
        <dbReference type="SMART" id="SM00906"/>
    </source>
</evidence>
<evidence type="ECO:0000256" key="1">
    <source>
        <dbReference type="ARBA" id="ARBA00004123"/>
    </source>
</evidence>
<evidence type="ECO:0000256" key="7">
    <source>
        <dbReference type="ARBA" id="ARBA00023242"/>
    </source>
</evidence>
<dbReference type="EMBL" id="JBFCZG010000007">
    <property type="protein sequence ID" value="KAL3420025.1"/>
    <property type="molecule type" value="Genomic_DNA"/>
</dbReference>
<dbReference type="Proteomes" id="UP001629113">
    <property type="component" value="Unassembled WGS sequence"/>
</dbReference>
<keyword evidence="4" id="KW-0805">Transcription regulation</keyword>
<dbReference type="SMART" id="SM00906">
    <property type="entry name" value="Fungal_trans"/>
    <property type="match status" value="1"/>
</dbReference>
<dbReference type="CDD" id="cd12148">
    <property type="entry name" value="fungal_TF_MHR"/>
    <property type="match status" value="1"/>
</dbReference>
<reference evidence="9 10" key="1">
    <citation type="submission" date="2024-06" db="EMBL/GenBank/DDBJ databases">
        <title>Complete genome of Phlyctema vagabunda strain 19-DSS-EL-015.</title>
        <authorList>
            <person name="Fiorenzani C."/>
        </authorList>
    </citation>
    <scope>NUCLEOTIDE SEQUENCE [LARGE SCALE GENOMIC DNA]</scope>
    <source>
        <strain evidence="9 10">19-DSS-EL-015</strain>
    </source>
</reference>
<evidence type="ECO:0000256" key="2">
    <source>
        <dbReference type="ARBA" id="ARBA00022723"/>
    </source>
</evidence>
<dbReference type="InterPro" id="IPR007219">
    <property type="entry name" value="XnlR_reg_dom"/>
</dbReference>
<evidence type="ECO:0000256" key="4">
    <source>
        <dbReference type="ARBA" id="ARBA00023015"/>
    </source>
</evidence>
<dbReference type="Pfam" id="PF04082">
    <property type="entry name" value="Fungal_trans"/>
    <property type="match status" value="1"/>
</dbReference>
<protein>
    <submittedName>
        <fullName evidence="9">C6 transcription factor</fullName>
    </submittedName>
</protein>
<sequence>CDGVTPVCGACQYREEECQYDQAPSKRKPPSKQYVHALEALVDSLQQQVTQLGGGNSEALSTLQDEGLQTPGTVPSGLLSQRPHMQMTLPVHEMVQSSGSDPDEELATMLGSFNLDEGGELRFFGAASNFHLIRNKETFMDPSSTVARIRGLEAARRTVGLTDTPDELQDHLFDLYWRWQNSWQYVISREVFLADFKDRKFTRLCSPLLVAAINALASRYSDRPELRTDPDDANTSGELYATQTKAMLHHECVAPTIATVQATALLGLYSSGINQESLGWMYSGMAVRMAFTLGLNMDCSDYVSRGLMAPDELEARNVAWWGVYVLDNLFTLGVGRPSTIRDQDVTSKRPSVSGDTVIPISRSTAVTTSLPQVSHVATTAIYTCQLLRIVRMLDTLYAVNPPWNGAEKKRQIIDTHLHLISFQESLPDILKLPASVNLPAMPQVYVFHLQYHVSMILLHRPFFPAFRQASQSIRAQVFEENLHARACRLSAEKICLILRAFKNHYKLRFLPISAAHCAFTAAVIHLLDLTHTDLRTRSKAKHQLSICTDALEEMRETWVWSTRCLKSIQSLAEEWHVDYTNSDNHASPSGELGVESSISLQAADGYNMPPEDLQTGADF</sequence>
<dbReference type="PANTHER" id="PTHR31313:SF83">
    <property type="entry name" value="ZN(II)2CYS6 TRANSCRIPTION FACTOR (EUROFUNG)"/>
    <property type="match status" value="1"/>
</dbReference>
<dbReference type="PANTHER" id="PTHR31313">
    <property type="entry name" value="TY1 ENHANCER ACTIVATOR"/>
    <property type="match status" value="1"/>
</dbReference>
<evidence type="ECO:0000256" key="6">
    <source>
        <dbReference type="ARBA" id="ARBA00023163"/>
    </source>
</evidence>
<comment type="subcellular location">
    <subcellularLocation>
        <location evidence="1">Nucleus</location>
    </subcellularLocation>
</comment>
<evidence type="ECO:0000313" key="10">
    <source>
        <dbReference type="Proteomes" id="UP001629113"/>
    </source>
</evidence>
<keyword evidence="6" id="KW-0804">Transcription</keyword>
<gene>
    <name evidence="9" type="ORF">PVAG01_08524</name>
</gene>
<proteinExistence type="predicted"/>
<accession>A0ABR4P9N5</accession>
<organism evidence="9 10">
    <name type="scientific">Phlyctema vagabunda</name>
    <dbReference type="NCBI Taxonomy" id="108571"/>
    <lineage>
        <taxon>Eukaryota</taxon>
        <taxon>Fungi</taxon>
        <taxon>Dikarya</taxon>
        <taxon>Ascomycota</taxon>
        <taxon>Pezizomycotina</taxon>
        <taxon>Leotiomycetes</taxon>
        <taxon>Helotiales</taxon>
        <taxon>Dermateaceae</taxon>
        <taxon>Phlyctema</taxon>
    </lineage>
</organism>
<keyword evidence="2" id="KW-0479">Metal-binding</keyword>
<dbReference type="InterPro" id="IPR036864">
    <property type="entry name" value="Zn2-C6_fun-type_DNA-bd_sf"/>
</dbReference>